<gene>
    <name evidence="7" type="ORF">PSSU_0836</name>
</gene>
<evidence type="ECO:0000256" key="4">
    <source>
        <dbReference type="SAM" id="MobiDB-lite"/>
    </source>
</evidence>
<keyword evidence="1" id="KW-0813">Transport</keyword>
<keyword evidence="5" id="KW-0812">Transmembrane</keyword>
<organism evidence="7 8">
    <name type="scientific">Pseudoscardovia suis</name>
    <dbReference type="NCBI Taxonomy" id="987063"/>
    <lineage>
        <taxon>Bacteria</taxon>
        <taxon>Bacillati</taxon>
        <taxon>Actinomycetota</taxon>
        <taxon>Actinomycetes</taxon>
        <taxon>Bifidobacteriales</taxon>
        <taxon>Bifidobacteriaceae</taxon>
        <taxon>Pseudoscardovia</taxon>
    </lineage>
</organism>
<feature type="domain" description="ABC transporter" evidence="6">
    <location>
        <begin position="3"/>
        <end position="223"/>
    </location>
</feature>
<dbReference type="PROSITE" id="PS50893">
    <property type="entry name" value="ABC_TRANSPORTER_2"/>
    <property type="match status" value="1"/>
</dbReference>
<keyword evidence="5" id="KW-0472">Membrane</keyword>
<evidence type="ECO:0000256" key="1">
    <source>
        <dbReference type="ARBA" id="ARBA00022448"/>
    </source>
</evidence>
<dbReference type="EMBL" id="MWWQ01000006">
    <property type="protein sequence ID" value="OZG52053.1"/>
    <property type="molecule type" value="Genomic_DNA"/>
</dbReference>
<dbReference type="GO" id="GO:0016887">
    <property type="term" value="F:ATP hydrolysis activity"/>
    <property type="evidence" value="ECO:0007669"/>
    <property type="project" value="InterPro"/>
</dbReference>
<feature type="compositionally biased region" description="Low complexity" evidence="4">
    <location>
        <begin position="219"/>
        <end position="231"/>
    </location>
</feature>
<keyword evidence="3 7" id="KW-0067">ATP-binding</keyword>
<evidence type="ECO:0000259" key="6">
    <source>
        <dbReference type="PROSITE" id="PS50893"/>
    </source>
</evidence>
<feature type="compositionally biased region" description="Polar residues" evidence="4">
    <location>
        <begin position="232"/>
        <end position="241"/>
    </location>
</feature>
<dbReference type="PANTHER" id="PTHR42788:SF13">
    <property type="entry name" value="ALIPHATIC SULFONATES IMPORT ATP-BINDING PROTEIN SSUB"/>
    <property type="match status" value="1"/>
</dbReference>
<dbReference type="PROSITE" id="PS00211">
    <property type="entry name" value="ABC_TRANSPORTER_1"/>
    <property type="match status" value="1"/>
</dbReference>
<proteinExistence type="predicted"/>
<dbReference type="Proteomes" id="UP000216454">
    <property type="component" value="Unassembled WGS sequence"/>
</dbReference>
<reference evidence="7 8" key="1">
    <citation type="journal article" date="2017" name="BMC Genomics">
        <title>Comparative genomic and phylogenomic analyses of the Bifidobacteriaceae family.</title>
        <authorList>
            <person name="Lugli G.A."/>
            <person name="Milani C."/>
            <person name="Turroni F."/>
            <person name="Duranti S."/>
            <person name="Mancabelli L."/>
            <person name="Mangifesta M."/>
            <person name="Ferrario C."/>
            <person name="Modesto M."/>
            <person name="Mattarelli P."/>
            <person name="Jiri K."/>
            <person name="van Sinderen D."/>
            <person name="Ventura M."/>
        </authorList>
    </citation>
    <scope>NUCLEOTIDE SEQUENCE [LARGE SCALE GENOMIC DNA]</scope>
    <source>
        <strain evidence="7 8">DSM 24744</strain>
    </source>
</reference>
<dbReference type="InterPro" id="IPR050166">
    <property type="entry name" value="ABC_transporter_ATP-bind"/>
</dbReference>
<evidence type="ECO:0000256" key="2">
    <source>
        <dbReference type="ARBA" id="ARBA00022741"/>
    </source>
</evidence>
<sequence>MRVTAVDVAHRFPGTDILFEHLSFTVEPGQVVALCGPSGCGKSTLLSILAGWEKPWAGHIEREGIGRVGWVFQNPYGVANRSALDHVAFPLLAKGLSRKEAEAQAREALALFSLEDVADRRFAELSGGEAQRLMLARAVCSHPDMLLVDEPTAQLDTRTAESVSRVLGNLAGQGMIVFVATHDPHTRDACDRVIDLADYAPAEDETEEESESPDKAAEELAPALQEPALQETEVNNQTTADRSAEDSAPMRMAANHPNRRMRLRCVCSEAHRNLSLGVTHALVFLLIMLVAALLLGGYDALSIVALQNQAVTRVSTMADVRDVLGGAVDGVACDGLSLDSDAVRESGALRSGDSVIPTATPRQEVPVYEVSPGMIQLIADSERSSSVTADASKVWVSDELADLFGITDGSVVPTNKGTMTVGGVFDWPNDGRDTRFSFAFLVPASASDGQFQECWAQQWPVDDQLDALLYTTVVADQSSQNVGVLSVNNSYSAWDAEASYQSRATRIAPWIGLGVGVACGAIAVIRRRLEYAGALHAGQSRGSLLLGITLETLTWAGLAALSAGMLLAGLCVRLCPADTATVMQQCVRVPVAMFAGAVVMALFIGLCIRESRLLKYFKSR</sequence>
<evidence type="ECO:0000256" key="5">
    <source>
        <dbReference type="SAM" id="Phobius"/>
    </source>
</evidence>
<feature type="region of interest" description="Disordered" evidence="4">
    <location>
        <begin position="201"/>
        <end position="247"/>
    </location>
</feature>
<keyword evidence="2" id="KW-0547">Nucleotide-binding</keyword>
<name>A0A261EYZ1_9BIFI</name>
<feature type="transmembrane region" description="Helical" evidence="5">
    <location>
        <begin position="587"/>
        <end position="608"/>
    </location>
</feature>
<feature type="transmembrane region" description="Helical" evidence="5">
    <location>
        <begin position="281"/>
        <end position="306"/>
    </location>
</feature>
<dbReference type="InterPro" id="IPR003439">
    <property type="entry name" value="ABC_transporter-like_ATP-bd"/>
</dbReference>
<feature type="transmembrane region" description="Helical" evidence="5">
    <location>
        <begin position="507"/>
        <end position="525"/>
    </location>
</feature>
<dbReference type="PANTHER" id="PTHR42788">
    <property type="entry name" value="TAURINE IMPORT ATP-BINDING PROTEIN-RELATED"/>
    <property type="match status" value="1"/>
</dbReference>
<dbReference type="InterPro" id="IPR027417">
    <property type="entry name" value="P-loop_NTPase"/>
</dbReference>
<dbReference type="GO" id="GO:0005524">
    <property type="term" value="F:ATP binding"/>
    <property type="evidence" value="ECO:0007669"/>
    <property type="project" value="UniProtKB-KW"/>
</dbReference>
<keyword evidence="5" id="KW-1133">Transmembrane helix</keyword>
<protein>
    <submittedName>
        <fullName evidence="7">ABC transporter, ATP-binding protein</fullName>
    </submittedName>
</protein>
<dbReference type="Gene3D" id="3.40.50.300">
    <property type="entry name" value="P-loop containing nucleotide triphosphate hydrolases"/>
    <property type="match status" value="1"/>
</dbReference>
<dbReference type="SMART" id="SM00382">
    <property type="entry name" value="AAA"/>
    <property type="match status" value="1"/>
</dbReference>
<evidence type="ECO:0000256" key="3">
    <source>
        <dbReference type="ARBA" id="ARBA00022840"/>
    </source>
</evidence>
<dbReference type="Pfam" id="PF00005">
    <property type="entry name" value="ABC_tran"/>
    <property type="match status" value="1"/>
</dbReference>
<evidence type="ECO:0000313" key="7">
    <source>
        <dbReference type="EMBL" id="OZG52053.1"/>
    </source>
</evidence>
<comment type="caution">
    <text evidence="7">The sequence shown here is derived from an EMBL/GenBank/DDBJ whole genome shotgun (WGS) entry which is preliminary data.</text>
</comment>
<feature type="compositionally biased region" description="Acidic residues" evidence="4">
    <location>
        <begin position="201"/>
        <end position="211"/>
    </location>
</feature>
<evidence type="ECO:0000313" key="8">
    <source>
        <dbReference type="Proteomes" id="UP000216454"/>
    </source>
</evidence>
<dbReference type="AlphaFoldDB" id="A0A261EYZ1"/>
<dbReference type="InterPro" id="IPR003593">
    <property type="entry name" value="AAA+_ATPase"/>
</dbReference>
<accession>A0A261EYZ1</accession>
<keyword evidence="8" id="KW-1185">Reference proteome</keyword>
<dbReference type="SUPFAM" id="SSF52540">
    <property type="entry name" value="P-loop containing nucleoside triphosphate hydrolases"/>
    <property type="match status" value="1"/>
</dbReference>
<feature type="transmembrane region" description="Helical" evidence="5">
    <location>
        <begin position="545"/>
        <end position="567"/>
    </location>
</feature>
<dbReference type="InterPro" id="IPR017871">
    <property type="entry name" value="ABC_transporter-like_CS"/>
</dbReference>